<sequence>MNMVPRKTVQTERKFEYEATMRTKQPPTDEIEIDETALEDIDLTGQLYPYGGCWFTM</sequence>
<dbReference type="AlphaFoldDB" id="G0M8G1"/>
<accession>G0M8G1</accession>
<dbReference type="HOGENOM" id="CLU_2998394_0_0_1"/>
<evidence type="ECO:0000313" key="2">
    <source>
        <dbReference type="Proteomes" id="UP000008068"/>
    </source>
</evidence>
<dbReference type="EMBL" id="GL379786">
    <property type="protein sequence ID" value="EGT30353.1"/>
    <property type="molecule type" value="Genomic_DNA"/>
</dbReference>
<name>G0M8G1_CAEBE</name>
<proteinExistence type="predicted"/>
<dbReference type="Proteomes" id="UP000008068">
    <property type="component" value="Unassembled WGS sequence"/>
</dbReference>
<organism evidence="2">
    <name type="scientific">Caenorhabditis brenneri</name>
    <name type="common">Nematode worm</name>
    <dbReference type="NCBI Taxonomy" id="135651"/>
    <lineage>
        <taxon>Eukaryota</taxon>
        <taxon>Metazoa</taxon>
        <taxon>Ecdysozoa</taxon>
        <taxon>Nematoda</taxon>
        <taxon>Chromadorea</taxon>
        <taxon>Rhabditida</taxon>
        <taxon>Rhabditina</taxon>
        <taxon>Rhabditomorpha</taxon>
        <taxon>Rhabditoidea</taxon>
        <taxon>Rhabditidae</taxon>
        <taxon>Peloderinae</taxon>
        <taxon>Caenorhabditis</taxon>
    </lineage>
</organism>
<reference evidence="2" key="1">
    <citation type="submission" date="2011-07" db="EMBL/GenBank/DDBJ databases">
        <authorList>
            <consortium name="Caenorhabditis brenneri Sequencing and Analysis Consortium"/>
            <person name="Wilson R.K."/>
        </authorList>
    </citation>
    <scope>NUCLEOTIDE SEQUENCE [LARGE SCALE GENOMIC DNA]</scope>
    <source>
        <strain evidence="2">PB2801</strain>
    </source>
</reference>
<dbReference type="InParanoid" id="G0M8G1"/>
<gene>
    <name evidence="1" type="ORF">CAEBREN_15795</name>
</gene>
<protein>
    <submittedName>
        <fullName evidence="1">Uncharacterized protein</fullName>
    </submittedName>
</protein>
<evidence type="ECO:0000313" key="1">
    <source>
        <dbReference type="EMBL" id="EGT30353.1"/>
    </source>
</evidence>
<keyword evidence="2" id="KW-1185">Reference proteome</keyword>